<name>A0A139BRT1_9PROT</name>
<protein>
    <submittedName>
        <fullName evidence="1">Uncharacterized protein</fullName>
    </submittedName>
</protein>
<organism evidence="1 2">
    <name type="scientific">Candidatus Gallionella acididurans</name>
    <dbReference type="NCBI Taxonomy" id="1796491"/>
    <lineage>
        <taxon>Bacteria</taxon>
        <taxon>Pseudomonadati</taxon>
        <taxon>Pseudomonadota</taxon>
        <taxon>Betaproteobacteria</taxon>
        <taxon>Nitrosomonadales</taxon>
        <taxon>Gallionellaceae</taxon>
        <taxon>Gallionella</taxon>
    </lineage>
</organism>
<dbReference type="AlphaFoldDB" id="A0A139BRT1"/>
<dbReference type="Proteomes" id="UP000070578">
    <property type="component" value="Unassembled WGS sequence"/>
</dbReference>
<comment type="caution">
    <text evidence="1">The sequence shown here is derived from an EMBL/GenBank/DDBJ whole genome shotgun (WGS) entry which is preliminary data.</text>
</comment>
<reference evidence="1 2" key="2">
    <citation type="submission" date="2016-03" db="EMBL/GenBank/DDBJ databases">
        <title>New uncultured bacterium of the family Gallionellaceae from acid mine drainage: description and reconstruction of genome based on metagenomic analysis of microbial community.</title>
        <authorList>
            <person name="Kadnikov V."/>
            <person name="Ivasenko D."/>
            <person name="Beletsky A."/>
            <person name="Mardanov A."/>
            <person name="Danilova E."/>
            <person name="Pimenov N."/>
            <person name="Karnachuk O."/>
            <person name="Ravin N."/>
        </authorList>
    </citation>
    <scope>NUCLEOTIDE SEQUENCE [LARGE SCALE GENOMIC DNA]</scope>
    <source>
        <strain evidence="1">ShG14-8</strain>
    </source>
</reference>
<evidence type="ECO:0000313" key="1">
    <source>
        <dbReference type="EMBL" id="KXS31405.1"/>
    </source>
</evidence>
<gene>
    <name evidence="1" type="ORF">AWT59_2475</name>
</gene>
<dbReference type="EMBL" id="LSLI01000077">
    <property type="protein sequence ID" value="KXS31405.1"/>
    <property type="molecule type" value="Genomic_DNA"/>
</dbReference>
<accession>A0A139BRT1</accession>
<evidence type="ECO:0000313" key="2">
    <source>
        <dbReference type="Proteomes" id="UP000070578"/>
    </source>
</evidence>
<sequence>MMTMFTQTVIAAWAGIVIAGLSGCGEGEKAPPPAPVVAAVPLTIGGSVTGLTGNGLVIQLNGANDLAVSANGKFNFPKSLTKGSAYSVTVKVAPFSPVKQSCTVAQGSGTIAAAAISNVTINCTTDSYAIGGTVSGLAGKGLVLQLNGTTDLAIATNGKFIFPGMRLPDGSDYNVAIKSTPAKRKCTIKPVSAAFDKDTLNIVSVTCSAKGRRK</sequence>
<proteinExistence type="predicted"/>
<reference evidence="1 2" key="1">
    <citation type="submission" date="2016-02" db="EMBL/GenBank/DDBJ databases">
        <authorList>
            <person name="Wen L."/>
            <person name="He K."/>
            <person name="Yang H."/>
        </authorList>
    </citation>
    <scope>NUCLEOTIDE SEQUENCE [LARGE SCALE GENOMIC DNA]</scope>
    <source>
        <strain evidence="1">ShG14-8</strain>
    </source>
</reference>